<evidence type="ECO:0000259" key="1">
    <source>
        <dbReference type="Pfam" id="PF01909"/>
    </source>
</evidence>
<dbReference type="InterPro" id="IPR002934">
    <property type="entry name" value="Polymerase_NTP_transf_dom"/>
</dbReference>
<gene>
    <name evidence="2" type="ORF">HNR65_000301</name>
</gene>
<accession>A0A7W0HJA1</accession>
<dbReference type="PANTHER" id="PTHR43449">
    <property type="entry name" value="NUCLEOTIDYLTRANSFERASE"/>
    <property type="match status" value="1"/>
</dbReference>
<keyword evidence="3" id="KW-1185">Reference proteome</keyword>
<comment type="caution">
    <text evidence="2">The sequence shown here is derived from an EMBL/GenBank/DDBJ whole genome shotgun (WGS) entry which is preliminary data.</text>
</comment>
<feature type="domain" description="Polymerase nucleotidyl transferase" evidence="1">
    <location>
        <begin position="12"/>
        <end position="68"/>
    </location>
</feature>
<dbReference type="SUPFAM" id="SSF81301">
    <property type="entry name" value="Nucleotidyltransferase"/>
    <property type="match status" value="1"/>
</dbReference>
<dbReference type="PANTHER" id="PTHR43449:SF1">
    <property type="entry name" value="POLYMERASE BETA NUCLEOTIDYLTRANSFERASE DOMAIN-CONTAINING PROTEIN"/>
    <property type="match status" value="1"/>
</dbReference>
<dbReference type="Pfam" id="PF01909">
    <property type="entry name" value="NTP_transf_2"/>
    <property type="match status" value="1"/>
</dbReference>
<dbReference type="CDD" id="cd05403">
    <property type="entry name" value="NT_KNTase_like"/>
    <property type="match status" value="1"/>
</dbReference>
<proteinExistence type="predicted"/>
<reference evidence="2 3" key="1">
    <citation type="submission" date="2020-07" db="EMBL/GenBank/DDBJ databases">
        <title>Genomic Encyclopedia of Type Strains, Phase IV (KMG-IV): sequencing the most valuable type-strain genomes for metagenomic binning, comparative biology and taxonomic classification.</title>
        <authorList>
            <person name="Goeker M."/>
        </authorList>
    </citation>
    <scope>NUCLEOTIDE SEQUENCE [LARGE SCALE GENOMIC DNA]</scope>
    <source>
        <strain evidence="2 3">DSM 17721</strain>
    </source>
</reference>
<organism evidence="2 3">
    <name type="scientific">Desulfosalsimonas propionicica</name>
    <dbReference type="NCBI Taxonomy" id="332175"/>
    <lineage>
        <taxon>Bacteria</taxon>
        <taxon>Pseudomonadati</taxon>
        <taxon>Thermodesulfobacteriota</taxon>
        <taxon>Desulfobacteria</taxon>
        <taxon>Desulfobacterales</taxon>
        <taxon>Desulfosalsimonadaceae</taxon>
        <taxon>Desulfosalsimonas</taxon>
    </lineage>
</organism>
<dbReference type="InterPro" id="IPR043519">
    <property type="entry name" value="NT_sf"/>
</dbReference>
<protein>
    <submittedName>
        <fullName evidence="2">Putative nucleotidyltransferase</fullName>
    </submittedName>
</protein>
<dbReference type="EMBL" id="JACDUS010000001">
    <property type="protein sequence ID" value="MBA2879994.1"/>
    <property type="molecule type" value="Genomic_DNA"/>
</dbReference>
<name>A0A7W0HJA1_9BACT</name>
<dbReference type="RefSeq" id="WP_181549670.1">
    <property type="nucleotide sequence ID" value="NZ_JACDUS010000001.1"/>
</dbReference>
<sequence length="106" mass="12136">MAEVPVEIENILRKYIARVKQRKQVSKAYLYGSYAKGSAGRWSDIDIAIISPDFSHDLFDERVFLMKEALRLDDRIEPSPFRPEDFTLDNPLVNEISSSGIEISTD</sequence>
<dbReference type="Proteomes" id="UP000525298">
    <property type="component" value="Unassembled WGS sequence"/>
</dbReference>
<dbReference type="Gene3D" id="3.30.460.10">
    <property type="entry name" value="Beta Polymerase, domain 2"/>
    <property type="match status" value="1"/>
</dbReference>
<dbReference type="AlphaFoldDB" id="A0A7W0HJA1"/>
<evidence type="ECO:0000313" key="2">
    <source>
        <dbReference type="EMBL" id="MBA2879994.1"/>
    </source>
</evidence>
<keyword evidence="2" id="KW-0808">Transferase</keyword>
<dbReference type="GO" id="GO:0016779">
    <property type="term" value="F:nucleotidyltransferase activity"/>
    <property type="evidence" value="ECO:0007669"/>
    <property type="project" value="InterPro"/>
</dbReference>
<evidence type="ECO:0000313" key="3">
    <source>
        <dbReference type="Proteomes" id="UP000525298"/>
    </source>
</evidence>